<feature type="transmembrane region" description="Helical" evidence="1">
    <location>
        <begin position="99"/>
        <end position="121"/>
    </location>
</feature>
<keyword evidence="1" id="KW-1133">Transmembrane helix</keyword>
<organism evidence="2 3">
    <name type="scientific">Peptoniphilus harei</name>
    <dbReference type="NCBI Taxonomy" id="54005"/>
    <lineage>
        <taxon>Bacteria</taxon>
        <taxon>Bacillati</taxon>
        <taxon>Bacillota</taxon>
        <taxon>Tissierellia</taxon>
        <taxon>Tissierellales</taxon>
        <taxon>Peptoniphilaceae</taxon>
        <taxon>Peptoniphilus</taxon>
    </lineage>
</organism>
<dbReference type="Proteomes" id="UP000250070">
    <property type="component" value="Unassembled WGS sequence"/>
</dbReference>
<feature type="transmembrane region" description="Helical" evidence="1">
    <location>
        <begin position="35"/>
        <end position="61"/>
    </location>
</feature>
<evidence type="ECO:0000313" key="2">
    <source>
        <dbReference type="EMBL" id="SPY31907.1"/>
    </source>
</evidence>
<name>A0A2X1WM32_9FIRM</name>
<reference evidence="2 3" key="1">
    <citation type="submission" date="2018-06" db="EMBL/GenBank/DDBJ databases">
        <authorList>
            <consortium name="Pathogen Informatics"/>
            <person name="Doyle S."/>
        </authorList>
    </citation>
    <scope>NUCLEOTIDE SEQUENCE [LARGE SCALE GENOMIC DNA]</scope>
    <source>
        <strain evidence="2 3">NCTC13076</strain>
    </source>
</reference>
<proteinExistence type="predicted"/>
<dbReference type="EMBL" id="UATM01000006">
    <property type="protein sequence ID" value="SPY31907.1"/>
    <property type="molecule type" value="Genomic_DNA"/>
</dbReference>
<evidence type="ECO:0000313" key="3">
    <source>
        <dbReference type="Proteomes" id="UP000250070"/>
    </source>
</evidence>
<accession>A0A2X1WM32</accession>
<sequence length="123" mass="14202">MNSVFITLLTASLTALSYGLPFLLSDLFIPNTFNILLFLYFKILFLCLCEIFLYDLVAALLSKMLLLLDLHLCFYLMSILLFHGCLSLLLNIYNSMFFLLLHMLGRLLLLLNSLYCQIIYLKG</sequence>
<keyword evidence="1" id="KW-0472">Membrane</keyword>
<dbReference type="AlphaFoldDB" id="A0A2X1WM32"/>
<gene>
    <name evidence="2" type="ORF">NCTC13076_00068</name>
</gene>
<protein>
    <submittedName>
        <fullName evidence="2">Uncharacterized protein</fullName>
    </submittedName>
</protein>
<feature type="transmembrane region" description="Helical" evidence="1">
    <location>
        <begin position="73"/>
        <end position="93"/>
    </location>
</feature>
<evidence type="ECO:0000256" key="1">
    <source>
        <dbReference type="SAM" id="Phobius"/>
    </source>
</evidence>
<keyword evidence="1" id="KW-0812">Transmembrane</keyword>